<name>A0ABY5IP94_9FLAO</name>
<keyword evidence="3" id="KW-0378">Hydrolase</keyword>
<organism evidence="3 4">
    <name type="scientific">Flavobacterium cerinum</name>
    <dbReference type="NCBI Taxonomy" id="2502784"/>
    <lineage>
        <taxon>Bacteria</taxon>
        <taxon>Pseudomonadati</taxon>
        <taxon>Bacteroidota</taxon>
        <taxon>Flavobacteriia</taxon>
        <taxon>Flavobacteriales</taxon>
        <taxon>Flavobacteriaceae</taxon>
        <taxon>Flavobacterium</taxon>
    </lineage>
</organism>
<gene>
    <name evidence="3" type="ORF">NOX80_13385</name>
</gene>
<dbReference type="Proteomes" id="UP001059844">
    <property type="component" value="Chromosome"/>
</dbReference>
<feature type="domain" description="Protein glutaminase" evidence="2">
    <location>
        <begin position="178"/>
        <end position="287"/>
    </location>
</feature>
<evidence type="ECO:0000313" key="4">
    <source>
        <dbReference type="Proteomes" id="UP001059844"/>
    </source>
</evidence>
<sequence length="353" mass="40236">MLKIKSYQSQVSVENIPDLKRKKQNHKAVNLKIVVIVVMLAVLFTDCSNTDSFSNIDSEKNFPTQESARNGQPSFKGSVLKVTKVGNDLKITFKLHAQFFTMVLTEETNGYFELVKNAMSKGLVLNVYLKEGTNEIIKVDKVSAAEQESFNARFKTKRVGVANNLQTVLPDLNTLKLMYERIRNESCWIFHSFTQECIPFRYPVDGCYARAHKMRQILTENGYDCEKQFVYGNLRAQSLDKACCVNWCYHVAVLVSYKDDSGEIQKRIIDPSLFKDGPVTETDWRAACTNSNCGETNIVSYANTSGDTYYRGPKGKLFMYDDEYRNTDCVLNVFMRYKDCTPTPAPDVSFCSF</sequence>
<dbReference type="EMBL" id="CP101751">
    <property type="protein sequence ID" value="UUC44620.1"/>
    <property type="molecule type" value="Genomic_DNA"/>
</dbReference>
<dbReference type="NCBIfam" id="NF040782">
    <property type="entry name" value="PG_glutam_Chrys"/>
    <property type="match status" value="1"/>
</dbReference>
<dbReference type="Gene3D" id="2.40.50.340">
    <property type="match status" value="1"/>
</dbReference>
<accession>A0ABY5IP94</accession>
<dbReference type="RefSeq" id="WP_256550300.1">
    <property type="nucleotide sequence ID" value="NZ_CP101751.1"/>
</dbReference>
<keyword evidence="1" id="KW-1133">Transmembrane helix</keyword>
<protein>
    <submittedName>
        <fullName evidence="3">Protein-glutamine glutaminase</fullName>
        <ecNumber evidence="3">3.5.1.44</ecNumber>
    </submittedName>
</protein>
<dbReference type="Gene3D" id="3.10.620.30">
    <property type="match status" value="1"/>
</dbReference>
<dbReference type="GO" id="GO:0050568">
    <property type="term" value="F:protein-glutamine glutaminase activity"/>
    <property type="evidence" value="ECO:0007669"/>
    <property type="project" value="UniProtKB-EC"/>
</dbReference>
<dbReference type="InterPro" id="IPR041325">
    <property type="entry name" value="Gln_deamidase_2"/>
</dbReference>
<dbReference type="EC" id="3.5.1.44" evidence="3"/>
<keyword evidence="1" id="KW-0472">Membrane</keyword>
<dbReference type="Pfam" id="PF18626">
    <property type="entry name" value="Gln_deamidase_2"/>
    <property type="match status" value="1"/>
</dbReference>
<reference evidence="3" key="1">
    <citation type="submission" date="2022-07" db="EMBL/GenBank/DDBJ databases">
        <title>Isolation, identification, and degradation of a PFOSA degrading strain from sewage treatment plant.</title>
        <authorList>
            <person name="Zhang L."/>
            <person name="Huo Y."/>
        </authorList>
    </citation>
    <scope>NUCLEOTIDE SEQUENCE</scope>
    <source>
        <strain evidence="3">C1</strain>
    </source>
</reference>
<evidence type="ECO:0000313" key="3">
    <source>
        <dbReference type="EMBL" id="UUC44620.1"/>
    </source>
</evidence>
<evidence type="ECO:0000256" key="1">
    <source>
        <dbReference type="SAM" id="Phobius"/>
    </source>
</evidence>
<proteinExistence type="predicted"/>
<keyword evidence="1" id="KW-0812">Transmembrane</keyword>
<evidence type="ECO:0000259" key="2">
    <source>
        <dbReference type="Pfam" id="PF18626"/>
    </source>
</evidence>
<feature type="transmembrane region" description="Helical" evidence="1">
    <location>
        <begin position="29"/>
        <end position="45"/>
    </location>
</feature>
<keyword evidence="4" id="KW-1185">Reference proteome</keyword>